<evidence type="ECO:0000256" key="1">
    <source>
        <dbReference type="SAM" id="MobiDB-lite"/>
    </source>
</evidence>
<evidence type="ECO:0000313" key="5">
    <source>
        <dbReference type="Proteomes" id="UP001152795"/>
    </source>
</evidence>
<organism evidence="4 5">
    <name type="scientific">Paramuricea clavata</name>
    <name type="common">Red gorgonian</name>
    <name type="synonym">Violescent sea-whip</name>
    <dbReference type="NCBI Taxonomy" id="317549"/>
    <lineage>
        <taxon>Eukaryota</taxon>
        <taxon>Metazoa</taxon>
        <taxon>Cnidaria</taxon>
        <taxon>Anthozoa</taxon>
        <taxon>Octocorallia</taxon>
        <taxon>Malacalcyonacea</taxon>
        <taxon>Plexauridae</taxon>
        <taxon>Paramuricea</taxon>
    </lineage>
</organism>
<feature type="compositionally biased region" description="Basic and acidic residues" evidence="1">
    <location>
        <begin position="87"/>
        <end position="97"/>
    </location>
</feature>
<accession>A0A7D9JPZ7</accession>
<feature type="signal peptide" evidence="2">
    <location>
        <begin position="1"/>
        <end position="16"/>
    </location>
</feature>
<evidence type="ECO:0000313" key="4">
    <source>
        <dbReference type="EMBL" id="CAB4033812.1"/>
    </source>
</evidence>
<proteinExistence type="predicted"/>
<dbReference type="Proteomes" id="UP001152795">
    <property type="component" value="Unassembled WGS sequence"/>
</dbReference>
<dbReference type="Pfam" id="PF18701">
    <property type="entry name" value="DUF5641"/>
    <property type="match status" value="1"/>
</dbReference>
<keyword evidence="2" id="KW-0732">Signal</keyword>
<sequence length="435" mass="50145">MTRVTFGVTASPFLLAATLQYHIAKYYSIEPKIVDNLLRSFYVDDLASGEDSYQKTYELYERAKSILQEGGFTLRKWATNNSDLRSKINQDVGKDDTNSNTNEDESTYAKATLGSSSKTAVKETEQKVLGLLWNPDMDGTSKEFKQFVENRLSEIRELSGVECWRHVPGKCNPADLPSRGVRLEDLADNSLWWNGPTWLHESEEHWPQFKNAEPDEAAEKEMKLSERSLATSDGSTHVSVTQVQNRRINLELLIDPKRYSSSLKLYRVTALVVRFVKILKHNCTAADSRQRKRITTDEIKEAEVLWFQTVQRTIIDGRKFSQVQREQHRSSLSVTKETYINIGDVVSVHDENRSRAKWRLARVHELIRSTDGKIRAAIIRIAGDSKKSTYIRRPVQKLFPLELRNEHTQQDEKEDRRSRRKAAIVGEIKRRCVDK</sequence>
<dbReference type="AlphaFoldDB" id="A0A7D9JPZ7"/>
<evidence type="ECO:0000259" key="3">
    <source>
        <dbReference type="Pfam" id="PF18701"/>
    </source>
</evidence>
<dbReference type="EMBL" id="CACRXK020019573">
    <property type="protein sequence ID" value="CAB4033812.1"/>
    <property type="molecule type" value="Genomic_DNA"/>
</dbReference>
<dbReference type="InterPro" id="IPR040676">
    <property type="entry name" value="DUF5641"/>
</dbReference>
<feature type="region of interest" description="Disordered" evidence="1">
    <location>
        <begin position="87"/>
        <end position="107"/>
    </location>
</feature>
<protein>
    <recommendedName>
        <fullName evidence="3">DUF5641 domain-containing protein</fullName>
    </recommendedName>
</protein>
<evidence type="ECO:0000256" key="2">
    <source>
        <dbReference type="SAM" id="SignalP"/>
    </source>
</evidence>
<feature type="domain" description="DUF5641" evidence="3">
    <location>
        <begin position="328"/>
        <end position="401"/>
    </location>
</feature>
<comment type="caution">
    <text evidence="4">The sequence shown here is derived from an EMBL/GenBank/DDBJ whole genome shotgun (WGS) entry which is preliminary data.</text>
</comment>
<reference evidence="4" key="1">
    <citation type="submission" date="2020-04" db="EMBL/GenBank/DDBJ databases">
        <authorList>
            <person name="Alioto T."/>
            <person name="Alioto T."/>
            <person name="Gomez Garrido J."/>
        </authorList>
    </citation>
    <scope>NUCLEOTIDE SEQUENCE</scope>
    <source>
        <strain evidence="4">A484AB</strain>
    </source>
</reference>
<gene>
    <name evidence="4" type="ORF">PACLA_8A003517</name>
</gene>
<keyword evidence="5" id="KW-1185">Reference proteome</keyword>
<dbReference type="PANTHER" id="PTHR47331">
    <property type="entry name" value="PHD-TYPE DOMAIN-CONTAINING PROTEIN"/>
    <property type="match status" value="1"/>
</dbReference>
<dbReference type="OrthoDB" id="416987at2759"/>
<name>A0A7D9JPZ7_PARCT</name>
<feature type="chain" id="PRO_5043826110" description="DUF5641 domain-containing protein" evidence="2">
    <location>
        <begin position="17"/>
        <end position="435"/>
    </location>
</feature>
<dbReference type="PANTHER" id="PTHR47331:SF1">
    <property type="entry name" value="GAG-LIKE PROTEIN"/>
    <property type="match status" value="1"/>
</dbReference>